<dbReference type="AlphaFoldDB" id="A0A2P8D3T4"/>
<dbReference type="Proteomes" id="UP000243528">
    <property type="component" value="Unassembled WGS sequence"/>
</dbReference>
<protein>
    <submittedName>
        <fullName evidence="1">Uncharacterized protein</fullName>
    </submittedName>
</protein>
<evidence type="ECO:0000313" key="2">
    <source>
        <dbReference type="Proteomes" id="UP000243528"/>
    </source>
</evidence>
<reference evidence="1 2" key="1">
    <citation type="submission" date="2018-03" db="EMBL/GenBank/DDBJ databases">
        <title>Genomic Encyclopedia of Archaeal and Bacterial Type Strains, Phase II (KMG-II): from individual species to whole genera.</title>
        <authorList>
            <person name="Goeker M."/>
        </authorList>
    </citation>
    <scope>NUCLEOTIDE SEQUENCE [LARGE SCALE GENOMIC DNA]</scope>
    <source>
        <strain evidence="1 2">DSM 45211</strain>
    </source>
</reference>
<proteinExistence type="predicted"/>
<accession>A0A2P8D3T4</accession>
<sequence length="65" mass="7904">MRPRIAQIRRVDETLCELHAYRRRCGDPVEVIRTTEKIDSWLDERLSLMRERNGYREGRFERTAP</sequence>
<dbReference type="OrthoDB" id="5196859at2"/>
<comment type="caution">
    <text evidence="1">The sequence shown here is derived from an EMBL/GenBank/DDBJ whole genome shotgun (WGS) entry which is preliminary data.</text>
</comment>
<keyword evidence="2" id="KW-1185">Reference proteome</keyword>
<name>A0A2P8D3T4_9ACTN</name>
<dbReference type="RefSeq" id="WP_129711140.1">
    <property type="nucleotide sequence ID" value="NZ_PYGE01000033.1"/>
</dbReference>
<gene>
    <name evidence="1" type="ORF">CLV30_1335</name>
</gene>
<evidence type="ECO:0000313" key="1">
    <source>
        <dbReference type="EMBL" id="PSK91872.1"/>
    </source>
</evidence>
<organism evidence="1 2">
    <name type="scientific">Haloactinopolyspora alba</name>
    <dbReference type="NCBI Taxonomy" id="648780"/>
    <lineage>
        <taxon>Bacteria</taxon>
        <taxon>Bacillati</taxon>
        <taxon>Actinomycetota</taxon>
        <taxon>Actinomycetes</taxon>
        <taxon>Jiangellales</taxon>
        <taxon>Jiangellaceae</taxon>
        <taxon>Haloactinopolyspora</taxon>
    </lineage>
</organism>
<dbReference type="EMBL" id="PYGE01000033">
    <property type="protein sequence ID" value="PSK91872.1"/>
    <property type="molecule type" value="Genomic_DNA"/>
</dbReference>